<comment type="caution">
    <text evidence="1">The sequence shown here is derived from an EMBL/GenBank/DDBJ whole genome shotgun (WGS) entry which is preliminary data.</text>
</comment>
<organism evidence="1">
    <name type="scientific">marine sediment metagenome</name>
    <dbReference type="NCBI Taxonomy" id="412755"/>
    <lineage>
        <taxon>unclassified sequences</taxon>
        <taxon>metagenomes</taxon>
        <taxon>ecological metagenomes</taxon>
    </lineage>
</organism>
<dbReference type="EMBL" id="LAZR01028991">
    <property type="protein sequence ID" value="KKL60906.1"/>
    <property type="molecule type" value="Genomic_DNA"/>
</dbReference>
<dbReference type="AlphaFoldDB" id="A0A0F9E416"/>
<sequence length="195" mass="22215">VNRGDFTEDDQNVYSRAANLDKDKVSELNTKLFLNPDDTLGSGCVFRSSVSGRYTDALLVRRSGDCIDIMVDITPICDVAQNKNKFSYYIHGVLALQTDKAQDYGFVYEFRNPFKYNGKNLKIILNLKALETFKKEPETRMTETREKEDGTQVEVKTPEAQFTAESLLIKLRDNIVMDFQHKVASYNSRPGHALL</sequence>
<reference evidence="1" key="1">
    <citation type="journal article" date="2015" name="Nature">
        <title>Complex archaea that bridge the gap between prokaryotes and eukaryotes.</title>
        <authorList>
            <person name="Spang A."/>
            <person name="Saw J.H."/>
            <person name="Jorgensen S.L."/>
            <person name="Zaremba-Niedzwiedzka K."/>
            <person name="Martijn J."/>
            <person name="Lind A.E."/>
            <person name="van Eijk R."/>
            <person name="Schleper C."/>
            <person name="Guy L."/>
            <person name="Ettema T.J."/>
        </authorList>
    </citation>
    <scope>NUCLEOTIDE SEQUENCE</scope>
</reference>
<gene>
    <name evidence="1" type="ORF">LCGC14_2200660</name>
</gene>
<accession>A0A0F9E416</accession>
<feature type="non-terminal residue" evidence="1">
    <location>
        <position position="1"/>
    </location>
</feature>
<evidence type="ECO:0000313" key="1">
    <source>
        <dbReference type="EMBL" id="KKL60906.1"/>
    </source>
</evidence>
<name>A0A0F9E416_9ZZZZ</name>
<proteinExistence type="predicted"/>
<protein>
    <submittedName>
        <fullName evidence="1">Uncharacterized protein</fullName>
    </submittedName>
</protein>